<feature type="transmembrane region" description="Helical" evidence="2">
    <location>
        <begin position="460"/>
        <end position="478"/>
    </location>
</feature>
<dbReference type="AlphaFoldDB" id="A0AA88XZG9"/>
<keyword evidence="3" id="KW-0732">Signal</keyword>
<protein>
    <submittedName>
        <fullName evidence="4">Uncharacterized protein</fullName>
    </submittedName>
</protein>
<keyword evidence="5" id="KW-1185">Reference proteome</keyword>
<feature type="transmembrane region" description="Helical" evidence="2">
    <location>
        <begin position="187"/>
        <end position="207"/>
    </location>
</feature>
<feature type="compositionally biased region" description="Basic and acidic residues" evidence="1">
    <location>
        <begin position="804"/>
        <end position="816"/>
    </location>
</feature>
<feature type="signal peptide" evidence="3">
    <location>
        <begin position="1"/>
        <end position="21"/>
    </location>
</feature>
<comment type="caution">
    <text evidence="4">The sequence shown here is derived from an EMBL/GenBank/DDBJ whole genome shotgun (WGS) entry which is preliminary data.</text>
</comment>
<feature type="transmembrane region" description="Helical" evidence="2">
    <location>
        <begin position="295"/>
        <end position="318"/>
    </location>
</feature>
<sequence length="831" mass="97153">MTLCNLLSFIFIIATVATSQAYSFPKVQCSFRDNDTDCEDVIQRYTVLQKTKLVYLHLRYVSIQENSTIRNETIYNEYVWINKSSEYFLSYPDDFHPLTFGILADNMFEIDVNIEMEFNGSARNSTHSFLRMVLNVTIGEVCRRNYYNHTGREFFANFNIWIGYDYLCFSKIDEKNKEVSKLTLSNILISILGFMCILWFPLIFVVMDQNKSHMNRKYSELRYFGKRISDNHKTASLLAQNNILSESIISFKDESNEFNHNDTYDEGDVPYGIQRVLIVCFHSNVSKEVSMILSYCRFVILLLVIMAATAGVILSYIIDHIPPDLKDTTRYPVPNDKAFAVHGILATFLYLLFILCFFLPVAFKNYTYSCDICGFLKGGPFLRKMYFSDILESRSNKNIFYTMITRFFIIFSINLWIRSVYIPFVEWKFKSWNKMKRIVTFLPCVIAMLSNIIFQLIWTFPFIWCFFVFILNVFNLLYKSLTNCKCMKRKYSKMGLKLILSALVFSTLVVLALVILFNASSIIIAIPCLVKMICYTCFIVLPQVSFSIFRMIFSILTLISYCIKLYKTMTDLYKELLKMIFKLHEENQLDSRFVKIAEFDYVAAHVFPFRVQLFYFITKVFLTSVLFFVAIEPFFYLDLDETYDDMPLNGMISFFFILFSPALAEFIFNSSPESKVMSNKHEILRLVMEWQNLEKIKNEDVVHSCDCFPHCKGSKRGKVFTTCMEGIFGCCFKFTSYDDKKYKFCQLCRISFQNEKTDSNTKSKDTKTSQRRKTRKVHFIAIECPEFVLDKNCQGNFQGVSDIQIERNGGEGKEENTTTQPTKEQSDESSL</sequence>
<feature type="transmembrane region" description="Helical" evidence="2">
    <location>
        <begin position="648"/>
        <end position="668"/>
    </location>
</feature>
<evidence type="ECO:0000256" key="1">
    <source>
        <dbReference type="SAM" id="MobiDB-lite"/>
    </source>
</evidence>
<feature type="transmembrane region" description="Helical" evidence="2">
    <location>
        <begin position="613"/>
        <end position="636"/>
    </location>
</feature>
<evidence type="ECO:0000313" key="5">
    <source>
        <dbReference type="Proteomes" id="UP001186944"/>
    </source>
</evidence>
<feature type="chain" id="PRO_5041737269" evidence="3">
    <location>
        <begin position="22"/>
        <end position="831"/>
    </location>
</feature>
<feature type="transmembrane region" description="Helical" evidence="2">
    <location>
        <begin position="522"/>
        <end position="541"/>
    </location>
</feature>
<keyword evidence="2" id="KW-0812">Transmembrane</keyword>
<evidence type="ECO:0000313" key="4">
    <source>
        <dbReference type="EMBL" id="KAK3094763.1"/>
    </source>
</evidence>
<feature type="compositionally biased region" description="Polar residues" evidence="1">
    <location>
        <begin position="817"/>
        <end position="831"/>
    </location>
</feature>
<keyword evidence="2" id="KW-0472">Membrane</keyword>
<reference evidence="4" key="1">
    <citation type="submission" date="2019-08" db="EMBL/GenBank/DDBJ databases">
        <title>The improved chromosome-level genome for the pearl oyster Pinctada fucata martensii using PacBio sequencing and Hi-C.</title>
        <authorList>
            <person name="Zheng Z."/>
        </authorList>
    </citation>
    <scope>NUCLEOTIDE SEQUENCE</scope>
    <source>
        <strain evidence="4">ZZ-2019</strain>
        <tissue evidence="4">Adductor muscle</tissue>
    </source>
</reference>
<dbReference type="Proteomes" id="UP001186944">
    <property type="component" value="Unassembled WGS sequence"/>
</dbReference>
<evidence type="ECO:0000256" key="3">
    <source>
        <dbReference type="SAM" id="SignalP"/>
    </source>
</evidence>
<gene>
    <name evidence="4" type="ORF">FSP39_005900</name>
</gene>
<feature type="transmembrane region" description="Helical" evidence="2">
    <location>
        <begin position="399"/>
        <end position="417"/>
    </location>
</feature>
<feature type="region of interest" description="Disordered" evidence="1">
    <location>
        <begin position="804"/>
        <end position="831"/>
    </location>
</feature>
<accession>A0AA88XZG9</accession>
<proteinExistence type="predicted"/>
<organism evidence="4 5">
    <name type="scientific">Pinctada imbricata</name>
    <name type="common">Atlantic pearl-oyster</name>
    <name type="synonym">Pinctada martensii</name>
    <dbReference type="NCBI Taxonomy" id="66713"/>
    <lineage>
        <taxon>Eukaryota</taxon>
        <taxon>Metazoa</taxon>
        <taxon>Spiralia</taxon>
        <taxon>Lophotrochozoa</taxon>
        <taxon>Mollusca</taxon>
        <taxon>Bivalvia</taxon>
        <taxon>Autobranchia</taxon>
        <taxon>Pteriomorphia</taxon>
        <taxon>Pterioida</taxon>
        <taxon>Pterioidea</taxon>
        <taxon>Pteriidae</taxon>
        <taxon>Pinctada</taxon>
    </lineage>
</organism>
<evidence type="ECO:0000256" key="2">
    <source>
        <dbReference type="SAM" id="Phobius"/>
    </source>
</evidence>
<name>A0AA88XZG9_PINIB</name>
<feature type="transmembrane region" description="Helical" evidence="2">
    <location>
        <begin position="498"/>
        <end position="516"/>
    </location>
</feature>
<keyword evidence="2" id="KW-1133">Transmembrane helix</keyword>
<feature type="transmembrane region" description="Helical" evidence="2">
    <location>
        <begin position="338"/>
        <end position="359"/>
    </location>
</feature>
<dbReference type="EMBL" id="VSWD01000008">
    <property type="protein sequence ID" value="KAK3094763.1"/>
    <property type="molecule type" value="Genomic_DNA"/>
</dbReference>